<name>A0A656GM37_PSEA0</name>
<proteinExistence type="predicted"/>
<evidence type="ECO:0008006" key="3">
    <source>
        <dbReference type="Google" id="ProtNLM"/>
    </source>
</evidence>
<dbReference type="EMBL" id="AEAG01003021">
    <property type="protein sequence ID" value="EGH26902.1"/>
    <property type="molecule type" value="Genomic_DNA"/>
</dbReference>
<evidence type="ECO:0000313" key="2">
    <source>
        <dbReference type="Proteomes" id="UP000003465"/>
    </source>
</evidence>
<reference evidence="1 2" key="1">
    <citation type="journal article" date="2011" name="PLoS Pathog.">
        <title>Dynamic evolution of pathogenicity revealed by sequencing and comparative genomics of 19 Pseudomonas syringae isolates.</title>
        <authorList>
            <person name="Baltrus D.A."/>
            <person name="Nishimura M.T."/>
            <person name="Romanchuk A."/>
            <person name="Chang J.H."/>
            <person name="Mukhtar M.S."/>
            <person name="Cherkis K."/>
            <person name="Roach J."/>
            <person name="Grant S.R."/>
            <person name="Jones C.D."/>
            <person name="Dangl J.L."/>
        </authorList>
    </citation>
    <scope>NUCLEOTIDE SEQUENCE [LARGE SCALE GENOMIC DNA]</scope>
    <source>
        <strain evidence="1 2">301020</strain>
    </source>
</reference>
<organism evidence="1 2">
    <name type="scientific">Pseudomonas amygdali pv. mori str. 301020</name>
    <dbReference type="NCBI Taxonomy" id="629261"/>
    <lineage>
        <taxon>Bacteria</taxon>
        <taxon>Pseudomonadati</taxon>
        <taxon>Pseudomonadota</taxon>
        <taxon>Gammaproteobacteria</taxon>
        <taxon>Pseudomonadales</taxon>
        <taxon>Pseudomonadaceae</taxon>
        <taxon>Pseudomonas</taxon>
        <taxon>Pseudomonas amygdali</taxon>
    </lineage>
</organism>
<dbReference type="Proteomes" id="UP000003465">
    <property type="component" value="Unassembled WGS sequence"/>
</dbReference>
<sequence length="36" mass="3548">MISEVDSATSKVQSMEQDAKRINAVLAGVGGIAGGG</sequence>
<evidence type="ECO:0000313" key="1">
    <source>
        <dbReference type="EMBL" id="EGH26902.1"/>
    </source>
</evidence>
<protein>
    <recommendedName>
        <fullName evidence="3">Methyl-accepting chemotaxis protein</fullName>
    </recommendedName>
</protein>
<comment type="caution">
    <text evidence="1">The sequence shown here is derived from an EMBL/GenBank/DDBJ whole genome shotgun (WGS) entry which is preliminary data.</text>
</comment>
<gene>
    <name evidence="1" type="ORF">PSYMO_37661</name>
</gene>
<feature type="non-terminal residue" evidence="1">
    <location>
        <position position="36"/>
    </location>
</feature>
<accession>A0A656GM37</accession>
<dbReference type="AlphaFoldDB" id="A0A656GM37"/>